<gene>
    <name evidence="2" type="primary">65E11.050</name>
</gene>
<organism evidence="2">
    <name type="scientific">Neurospora crassa</name>
    <dbReference type="NCBI Taxonomy" id="5141"/>
    <lineage>
        <taxon>Eukaryota</taxon>
        <taxon>Fungi</taxon>
        <taxon>Dikarya</taxon>
        <taxon>Ascomycota</taxon>
        <taxon>Pezizomycotina</taxon>
        <taxon>Sordariomycetes</taxon>
        <taxon>Sordariomycetidae</taxon>
        <taxon>Sordariales</taxon>
        <taxon>Sordariaceae</taxon>
        <taxon>Neurospora</taxon>
    </lineage>
</organism>
<dbReference type="InterPro" id="IPR050960">
    <property type="entry name" value="AB_hydrolase_4_sf"/>
</dbReference>
<dbReference type="GO" id="GO:0008126">
    <property type="term" value="F:acetylesterase activity"/>
    <property type="evidence" value="ECO:0007669"/>
    <property type="project" value="TreeGrafter"/>
</dbReference>
<accession>Q96UB9</accession>
<sequence>MDWFGRAKISFTHHTSPLTLQQKDGTTTDLLKVCEQATPPCQLNPLLFNGHVQTMWTVVKEHGPQIYYRRKIFDSDHKLYAGTFTVDFVTEPHQDFEEKLPPRTAYFSEQDFANLPSDDSKPMLIVLHGNFFEPPLMYPIQYVGEEGEGCLLKGAVAVGNPFNLDVTNRALRRTHLGRLYQRVMGTNMKKLVANHKETVLKYTNLDYDRIQNITYLNEFDREVQTVTWGYPTEDAYYRDASSCDAVLGIRIPFMALSAADDPIAVEEAIPYQEIKQNPYTVLCLTSLGGHLSWFELGGGRWHTRPICNFLNKMAFDIDLDAIKPDACDKFDSQFRTHFDPVQRKLQILDVDQ</sequence>
<dbReference type="InterPro" id="IPR029058">
    <property type="entry name" value="AB_hydrolase_fold"/>
</dbReference>
<dbReference type="InterPro" id="IPR012020">
    <property type="entry name" value="ABHD4"/>
</dbReference>
<evidence type="ECO:0000313" key="2">
    <source>
        <dbReference type="EMBL" id="CAD11364.1"/>
    </source>
</evidence>
<dbReference type="EMBL" id="AL451021">
    <property type="protein sequence ID" value="CAD11364.1"/>
    <property type="molecule type" value="Genomic_DNA"/>
</dbReference>
<dbReference type="PANTHER" id="PTHR10794:SF63">
    <property type="entry name" value="ALPHA_BETA HYDROLASE 1, ISOFORM A"/>
    <property type="match status" value="1"/>
</dbReference>
<comment type="similarity">
    <text evidence="1">Belongs to the AB hydrolase superfamily. AB hydrolase 4 family.</text>
</comment>
<dbReference type="VEuPathDB" id="FungiDB:NCU01302"/>
<reference evidence="2" key="2">
    <citation type="submission" date="2001-11" db="EMBL/GenBank/DDBJ databases">
        <authorList>
            <person name="German Neurospora genome project"/>
        </authorList>
    </citation>
    <scope>NUCLEOTIDE SEQUENCE</scope>
</reference>
<dbReference type="SUPFAM" id="SSF53474">
    <property type="entry name" value="alpha/beta-Hydrolases"/>
    <property type="match status" value="1"/>
</dbReference>
<protein>
    <submittedName>
        <fullName evidence="2">Uncharacterized protein 65E11.050</fullName>
    </submittedName>
</protein>
<dbReference type="AlphaFoldDB" id="Q96UB9"/>
<dbReference type="PANTHER" id="PTHR10794">
    <property type="entry name" value="ABHYDROLASE DOMAIN-CONTAINING PROTEIN"/>
    <property type="match status" value="1"/>
</dbReference>
<dbReference type="GO" id="GO:0051793">
    <property type="term" value="P:medium-chain fatty acid catabolic process"/>
    <property type="evidence" value="ECO:0007669"/>
    <property type="project" value="TreeGrafter"/>
</dbReference>
<proteinExistence type="inferred from homology"/>
<dbReference type="PIRSF" id="PIRSF005211">
    <property type="entry name" value="Ab_hydro_YheT"/>
    <property type="match status" value="1"/>
</dbReference>
<evidence type="ECO:0000256" key="1">
    <source>
        <dbReference type="ARBA" id="ARBA00010884"/>
    </source>
</evidence>
<reference evidence="2" key="1">
    <citation type="submission" date="2000-12" db="EMBL/GenBank/DDBJ databases">
        <authorList>
            <person name="Schulte U."/>
            <person name="Aign V."/>
            <person name="Hoheisel J."/>
            <person name="Brandt P."/>
            <person name="Fartmann B."/>
            <person name="Holland R."/>
            <person name="Nyakatura G."/>
            <person name="Mewes H.W."/>
            <person name="Mannhaupt G."/>
        </authorList>
    </citation>
    <scope>NUCLEOTIDE SEQUENCE</scope>
</reference>
<dbReference type="GO" id="GO:0051792">
    <property type="term" value="P:medium-chain fatty acid biosynthetic process"/>
    <property type="evidence" value="ECO:0007669"/>
    <property type="project" value="TreeGrafter"/>
</dbReference>
<dbReference type="GO" id="GO:0047372">
    <property type="term" value="F:monoacylglycerol lipase activity"/>
    <property type="evidence" value="ECO:0007669"/>
    <property type="project" value="TreeGrafter"/>
</dbReference>
<name>Q96UB9_NEUCS</name>